<evidence type="ECO:0000313" key="13">
    <source>
        <dbReference type="Proteomes" id="UP000253153"/>
    </source>
</evidence>
<dbReference type="GO" id="GO:0140278">
    <property type="term" value="P:mitotic division septum assembly"/>
    <property type="evidence" value="ECO:0007669"/>
    <property type="project" value="TreeGrafter"/>
</dbReference>
<feature type="compositionally biased region" description="Polar residues" evidence="10">
    <location>
        <begin position="1409"/>
        <end position="1418"/>
    </location>
</feature>
<feature type="region of interest" description="Disordered" evidence="10">
    <location>
        <begin position="2350"/>
        <end position="2369"/>
    </location>
</feature>
<dbReference type="InterPro" id="IPR052557">
    <property type="entry name" value="CAP/Cytokinesis_protein"/>
</dbReference>
<dbReference type="PANTHER" id="PTHR46333:SF2">
    <property type="entry name" value="CYTOKINESIS PROTEIN 3"/>
    <property type="match status" value="1"/>
</dbReference>
<feature type="compositionally biased region" description="Low complexity" evidence="10">
    <location>
        <begin position="1420"/>
        <end position="1464"/>
    </location>
</feature>
<feature type="compositionally biased region" description="Pro residues" evidence="10">
    <location>
        <begin position="1665"/>
        <end position="1675"/>
    </location>
</feature>
<feature type="compositionally biased region" description="Polar residues" evidence="10">
    <location>
        <begin position="467"/>
        <end position="478"/>
    </location>
</feature>
<feature type="compositionally biased region" description="Low complexity" evidence="10">
    <location>
        <begin position="416"/>
        <end position="432"/>
    </location>
</feature>
<evidence type="ECO:0000256" key="2">
    <source>
        <dbReference type="ARBA" id="ARBA00008585"/>
    </source>
</evidence>
<evidence type="ECO:0000313" key="12">
    <source>
        <dbReference type="EMBL" id="RBR15093.1"/>
    </source>
</evidence>
<keyword evidence="4" id="KW-0132">Cell division</keyword>
<feature type="compositionally biased region" description="Basic and acidic residues" evidence="10">
    <location>
        <begin position="480"/>
        <end position="496"/>
    </location>
</feature>
<dbReference type="InterPro" id="IPR035553">
    <property type="entry name" value="Cyk3_SH3"/>
</dbReference>
<feature type="compositionally biased region" description="Polar residues" evidence="10">
    <location>
        <begin position="634"/>
        <end position="654"/>
    </location>
</feature>
<protein>
    <recommendedName>
        <fullName evidence="11">SH3 domain-containing protein</fullName>
    </recommendedName>
</protein>
<feature type="compositionally biased region" description="Low complexity" evidence="10">
    <location>
        <begin position="1334"/>
        <end position="1355"/>
    </location>
</feature>
<evidence type="ECO:0000256" key="6">
    <source>
        <dbReference type="ARBA" id="ARBA00022829"/>
    </source>
</evidence>
<dbReference type="InterPro" id="IPR019440">
    <property type="entry name" value="MAU2"/>
</dbReference>
<dbReference type="OrthoDB" id="6129702at2759"/>
<dbReference type="SMART" id="SM00326">
    <property type="entry name" value="SH3"/>
    <property type="match status" value="1"/>
</dbReference>
<keyword evidence="5" id="KW-0498">Mitosis</keyword>
<name>A0A366RD82_9HYPO</name>
<feature type="compositionally biased region" description="Low complexity" evidence="10">
    <location>
        <begin position="371"/>
        <end position="380"/>
    </location>
</feature>
<keyword evidence="3 9" id="KW-0728">SH3 domain</keyword>
<feature type="compositionally biased region" description="Polar residues" evidence="10">
    <location>
        <begin position="328"/>
        <end position="341"/>
    </location>
</feature>
<dbReference type="SUPFAM" id="SSF50044">
    <property type="entry name" value="SH3-domain"/>
    <property type="match status" value="1"/>
</dbReference>
<keyword evidence="8" id="KW-0131">Cell cycle</keyword>
<evidence type="ECO:0000256" key="9">
    <source>
        <dbReference type="PROSITE-ProRule" id="PRU00192"/>
    </source>
</evidence>
<dbReference type="InterPro" id="IPR056409">
    <property type="entry name" value="Ig_CYK3_C"/>
</dbReference>
<feature type="domain" description="SH3" evidence="11">
    <location>
        <begin position="11"/>
        <end position="73"/>
    </location>
</feature>
<evidence type="ECO:0000256" key="7">
    <source>
        <dbReference type="ARBA" id="ARBA00023242"/>
    </source>
</evidence>
<dbReference type="PANTHER" id="PTHR46333">
    <property type="entry name" value="CYTOKINESIS PROTEIN 3"/>
    <property type="match status" value="1"/>
</dbReference>
<dbReference type="CDD" id="cd11889">
    <property type="entry name" value="SH3_Cyk3p-like"/>
    <property type="match status" value="1"/>
</dbReference>
<evidence type="ECO:0000256" key="4">
    <source>
        <dbReference type="ARBA" id="ARBA00022618"/>
    </source>
</evidence>
<sequence length="2369" mass="261555">MAPAAPPLPSRFPCWCRAVYSWGGESKRDLGFIEGDLIECLNAGDGSWWVGRLYRDRRTVGSFPSNFVELLPSQFRPTTKSVPTPASNNAPSSAPSKSRTFRKPFEAYAKAPHYTSAKQPEVFKETPKPKERQNSGASFAPSPHENERGPSPAPPRHDHRAPSPAPSHHYGSRAPSPAPPMHSYQSRAPSPSPMNSYQSRAPSPAPPIHNYQSRGPSPAPPMHSYQSRGPSPAPPMHNYQSRGPSPAPPHNYGGRGPSPAPPMHHGHSYAGRGPSPAPSFNNRAMVPYRGGQQRGGDSPPPPPPPPHRQIARGGSIDLHRSSFDISRHGSNASFNPLSPSRQNSNNSHRPPQPPNPPKAHLRHGSFDDRSYTPYTPGTSTPVPPSPAGGMTPSPLREAMDGVMEQLDVLGGGLNRAAQPSPAPAADPWSPESFDMLSHGSNRRIPDRTRPKSSMGIAPQDEGYETWSGESSQEVSYQNGGRDDKLSSYVDRMEKRFQQMHRQNSRASEQDDDQPPPPPPKNVPFERPKSSMSRSGEPERKLRARKSAYEIGRGVARTLTTKTTSTNSSSGKESNISASTQSTSRTLWSGTSAGAFSTTSAGSLARLGNRGRAQSAIGARDLEIDRPDSPFTGVTYHSSHASDSPAQQQRPQTQVGFHEDPSLELGGLVQPKPPKRNIFRKIFDTAKTGVANSRGGVVGGGMDSPRSPFARSMPAGASPLPGMGSTPASRDTVTDMGLGAGVDWVQVRRDVNRSNSLSTIELTERRERCQMMDHPALNPVDELYDGVEGDEGADGEPVPEPINYQAINLSQVDKNSRFISGLPPAITAIQLATTYVCRPYRSDVQRLRAIFTWVSEKITWEEDFEGEINTTRVIQSKRACAEEYAVLVMEMCAAIGIHCEIVRGYLKSPGEVSEINIMPRPNHWWNTVLIDNEWRMIDCCVASPSYPRRGLYSNATNAADSWWFLTRPLEICWTHIPEHHEQQHIVPPVAHETLLNLPCACAPFFRNGFEMVDYNTASTRIEDLEMVHIKFSVPCDVEIAAEVEVRGYSRDSDGDVFESGEIVKKRALAQAEWFNGIKRYTVKALLPGDEGQGTLKIYAGKRGLMHSIKDIPHPLAFALPIVHTGENPPYEFVTRHPTPHAQRHDIYVVQPQCQRLALNNTFVFAIRQHPSSLAGGSALTPSSNPGATSPIPFVRPSSALSMGASSVVSGSAPSSATGTVAGKKPAKLAIQTPGGKILRLMRKEDRKGIHVGGRSLSGSETASDGGTWETIIKCSEKGVWRGLVLADRTARWCVFAEWAMSYRPYHGQGQGQHGSQQQQPLPVPGMNPPSSYLPGGYQQFTSPQQQQQQYYSMPQQQGQQQQQQQAYLQQQQMAQYGGMQTGYQGYDATGQAYGSHQLQPAAAQYAPPTNLWQHQQPPGGQNMMYQQQFQQPHHQQQQQQQQMYQRHVASPQQQQQVQQRRSSQHMASPQQLAPATPKNQGYRLPHPQAQGQQQNHSHQYSQQHLPQQQYQPQPQQHSHIQQQPQTVVPTPSPQPVQRQISSPVQPQVLRETQHNQQPRQDFHRQPQQTAPQPAQKAIQEPPVEIKPDTQSEAAPYQPVQAAPEQMHFVNLQDIQKLPQLPPVAMGQKQSTTVPTSQPEQDRTWTPQNDASTINPSDIMLSSPQVQPLPPPQPQSQPQPQLQQQSTPQPQPPQQPAQAQPQMTTPRIKPSPLSSVTNSPAISARSPSITKKSPATTPKARSVDTVHVMVAVAEECFEKARSSVHDVAMSMNATRIEEYQKLISTGLACLEACLQSNRLSPRQEAKMRLRYATVLLEETENSMEAETAITKGISLCEKNGLADLKYCMHYIRLKLLFQRNHKAALNAADRQIADCETYKHPHWVYAFRLLKTSFYMELGQTADASALENIRAIQVTANARGDNALCVFASILEGLTLLKASKDGNLEKVQTCIAQVAKFQFDDSVHIMQLDILTLLLDLASSINHSSLELTCQKLKMLQDRMDQCRDWHNVKSDFFIPVRKQPSTGHTISSDTAGIVRSGGDAPVDYLVMSFMTKMELASLIFTFTGLVNMHKSTAHGRRTAEFWQEGVRVLDGWDNTTAGIPYGPSTSLQDAMSQREWRLEAQTYLTVLLGLYAASHCQWDLVRQAVQKLEVLMTPSIQGILRLLTLYLSGVYCQAIGELHEAMKVFQKPDFDLDRRGTGIKAAHRELAMLAGLNRLWIMQHPSERNDPETLDLIDRLYPLCANHHNVDLRTAWHNVMAAIVTEPPQQLNHQKQHIQAAMAGSKSTNNVLGAAVTLAIMRSRLFENVIGEQALKSAMAAAKQAQRSGNVLWQSVADGMLAQSYEVQGHHQQAAHEWGKATREAQDALPGA</sequence>
<dbReference type="InterPro" id="IPR001452">
    <property type="entry name" value="SH3_domain"/>
</dbReference>
<dbReference type="SMART" id="SM00460">
    <property type="entry name" value="TGc"/>
    <property type="match status" value="1"/>
</dbReference>
<comment type="subcellular location">
    <subcellularLocation>
        <location evidence="1">Nucleus</location>
    </subcellularLocation>
</comment>
<dbReference type="Pfam" id="PF07653">
    <property type="entry name" value="SH3_2"/>
    <property type="match status" value="1"/>
</dbReference>
<feature type="compositionally biased region" description="Low complexity" evidence="10">
    <location>
        <begin position="1564"/>
        <end position="1578"/>
    </location>
</feature>
<feature type="compositionally biased region" description="Basic and acidic residues" evidence="10">
    <location>
        <begin position="121"/>
        <end position="133"/>
    </location>
</feature>
<feature type="compositionally biased region" description="Low complexity" evidence="10">
    <location>
        <begin position="557"/>
        <end position="578"/>
    </location>
</feature>
<evidence type="ECO:0000256" key="3">
    <source>
        <dbReference type="ARBA" id="ARBA00022443"/>
    </source>
</evidence>
<feature type="compositionally biased region" description="Polar residues" evidence="10">
    <location>
        <begin position="1626"/>
        <end position="1661"/>
    </location>
</feature>
<feature type="compositionally biased region" description="Basic and acidic residues" evidence="10">
    <location>
        <begin position="2354"/>
        <end position="2363"/>
    </location>
</feature>
<dbReference type="Proteomes" id="UP000253153">
    <property type="component" value="Unassembled WGS sequence"/>
</dbReference>
<dbReference type="Gene3D" id="2.30.30.40">
    <property type="entry name" value="SH3 Domains"/>
    <property type="match status" value="1"/>
</dbReference>
<dbReference type="GeneID" id="41996845"/>
<dbReference type="Pfam" id="PF10345">
    <property type="entry name" value="Cohesin_load"/>
    <property type="match status" value="1"/>
</dbReference>
<feature type="compositionally biased region" description="Polar residues" evidence="10">
    <location>
        <begin position="183"/>
        <end position="201"/>
    </location>
</feature>
<feature type="compositionally biased region" description="Low complexity" evidence="10">
    <location>
        <begin position="1676"/>
        <end position="1686"/>
    </location>
</feature>
<feature type="compositionally biased region" description="Basic and acidic residues" evidence="10">
    <location>
        <begin position="317"/>
        <end position="327"/>
    </location>
</feature>
<accession>A0A366RD82</accession>
<feature type="region of interest" description="Disordered" evidence="10">
    <location>
        <begin position="76"/>
        <end position="585"/>
    </location>
</feature>
<keyword evidence="13" id="KW-1185">Reference proteome</keyword>
<feature type="compositionally biased region" description="Polar residues" evidence="10">
    <location>
        <begin position="1710"/>
        <end position="1734"/>
    </location>
</feature>
<dbReference type="Gene3D" id="3.10.620.30">
    <property type="match status" value="1"/>
</dbReference>
<evidence type="ECO:0000256" key="8">
    <source>
        <dbReference type="ARBA" id="ARBA00023306"/>
    </source>
</evidence>
<dbReference type="GO" id="GO:0005634">
    <property type="term" value="C:nucleus"/>
    <property type="evidence" value="ECO:0007669"/>
    <property type="project" value="UniProtKB-SubCell"/>
</dbReference>
<feature type="region of interest" description="Disordered" evidence="10">
    <location>
        <begin position="617"/>
        <end position="670"/>
    </location>
</feature>
<reference evidence="12 13" key="1">
    <citation type="submission" date="2018-06" db="EMBL/GenBank/DDBJ databases">
        <title>Fusarium incarnatum-equiseti species complex species 28.</title>
        <authorList>
            <person name="Gardiner D.M."/>
        </authorList>
    </citation>
    <scope>NUCLEOTIDE SEQUENCE [LARGE SCALE GENOMIC DNA]</scope>
    <source>
        <strain evidence="12 13">FIESC_28</strain>
    </source>
</reference>
<comment type="similarity">
    <text evidence="2">Belongs to the SCC4/mau-2 family.</text>
</comment>
<dbReference type="Pfam" id="PF01841">
    <property type="entry name" value="Transglut_core"/>
    <property type="match status" value="1"/>
</dbReference>
<comment type="caution">
    <text evidence="12">The sequence shown here is derived from an EMBL/GenBank/DDBJ whole genome shotgun (WGS) entry which is preliminary data.</text>
</comment>
<dbReference type="InterPro" id="IPR002931">
    <property type="entry name" value="Transglutaminase-like"/>
</dbReference>
<dbReference type="PROSITE" id="PS50002">
    <property type="entry name" value="SH3"/>
    <property type="match status" value="1"/>
</dbReference>
<proteinExistence type="inferred from homology"/>
<organism evidence="12 13">
    <name type="scientific">Fusarium coffeatum</name>
    <dbReference type="NCBI Taxonomy" id="231269"/>
    <lineage>
        <taxon>Eukaryota</taxon>
        <taxon>Fungi</taxon>
        <taxon>Dikarya</taxon>
        <taxon>Ascomycota</taxon>
        <taxon>Pezizomycotina</taxon>
        <taxon>Sordariomycetes</taxon>
        <taxon>Hypocreomycetidae</taxon>
        <taxon>Hypocreales</taxon>
        <taxon>Nectriaceae</taxon>
        <taxon>Fusarium</taxon>
        <taxon>Fusarium incarnatum-equiseti species complex</taxon>
    </lineage>
</organism>
<dbReference type="EMBL" id="QKXC01000158">
    <property type="protein sequence ID" value="RBR15093.1"/>
    <property type="molecule type" value="Genomic_DNA"/>
</dbReference>
<feature type="compositionally biased region" description="Low complexity" evidence="10">
    <location>
        <begin position="85"/>
        <end position="96"/>
    </location>
</feature>
<dbReference type="InterPro" id="IPR036028">
    <property type="entry name" value="SH3-like_dom_sf"/>
</dbReference>
<dbReference type="FunFam" id="2.30.30.40:FF:000168">
    <property type="entry name" value="SH3 domain protein (Cyk3)"/>
    <property type="match status" value="1"/>
</dbReference>
<feature type="compositionally biased region" description="Pro residues" evidence="10">
    <location>
        <begin position="298"/>
        <end position="307"/>
    </location>
</feature>
<gene>
    <name evidence="12" type="ORF">FIESC28_07409</name>
</gene>
<evidence type="ECO:0000256" key="5">
    <source>
        <dbReference type="ARBA" id="ARBA00022776"/>
    </source>
</evidence>
<dbReference type="Pfam" id="PF24584">
    <property type="entry name" value="Ig_CYK3_C"/>
    <property type="match status" value="2"/>
</dbReference>
<evidence type="ECO:0000256" key="1">
    <source>
        <dbReference type="ARBA" id="ARBA00004123"/>
    </source>
</evidence>
<keyword evidence="6" id="KW-0159">Chromosome partition</keyword>
<feature type="compositionally biased region" description="Low complexity" evidence="10">
    <location>
        <begin position="1196"/>
        <end position="1221"/>
    </location>
</feature>
<feature type="compositionally biased region" description="Low complexity" evidence="10">
    <location>
        <begin position="1485"/>
        <end position="1538"/>
    </location>
</feature>
<dbReference type="GO" id="GO:0007064">
    <property type="term" value="P:mitotic sister chromatid cohesion"/>
    <property type="evidence" value="ECO:0007669"/>
    <property type="project" value="InterPro"/>
</dbReference>
<dbReference type="RefSeq" id="XP_031014359.1">
    <property type="nucleotide sequence ID" value="XM_031161549.1"/>
</dbReference>
<evidence type="ECO:0000259" key="11">
    <source>
        <dbReference type="PROSITE" id="PS50002"/>
    </source>
</evidence>
<dbReference type="InterPro" id="IPR038765">
    <property type="entry name" value="Papain-like_cys_pep_sf"/>
</dbReference>
<feature type="region of interest" description="Disordered" evidence="10">
    <location>
        <begin position="1306"/>
        <end position="1355"/>
    </location>
</feature>
<feature type="region of interest" description="Disordered" evidence="10">
    <location>
        <begin position="1408"/>
        <end position="1603"/>
    </location>
</feature>
<dbReference type="GO" id="GO:0110085">
    <property type="term" value="C:mitotic actomyosin contractile ring"/>
    <property type="evidence" value="ECO:0007669"/>
    <property type="project" value="TreeGrafter"/>
</dbReference>
<dbReference type="SUPFAM" id="SSF54001">
    <property type="entry name" value="Cysteine proteinases"/>
    <property type="match status" value="1"/>
</dbReference>
<feature type="region of interest" description="Disordered" evidence="10">
    <location>
        <begin position="1173"/>
        <end position="1225"/>
    </location>
</feature>
<feature type="compositionally biased region" description="Polar residues" evidence="10">
    <location>
        <begin position="1465"/>
        <end position="1478"/>
    </location>
</feature>
<evidence type="ECO:0000256" key="10">
    <source>
        <dbReference type="SAM" id="MobiDB-lite"/>
    </source>
</evidence>
<keyword evidence="7" id="KW-0539">Nucleus</keyword>
<feature type="region of interest" description="Disordered" evidence="10">
    <location>
        <begin position="1623"/>
        <end position="1740"/>
    </location>
</feature>
<dbReference type="GO" id="GO:0007059">
    <property type="term" value="P:chromosome segregation"/>
    <property type="evidence" value="ECO:0007669"/>
    <property type="project" value="UniProtKB-KW"/>
</dbReference>